<dbReference type="SMR" id="A0A1D8NGX9"/>
<feature type="compositionally biased region" description="Basic and acidic residues" evidence="6">
    <location>
        <begin position="14"/>
        <end position="23"/>
    </location>
</feature>
<proteinExistence type="inferred from homology"/>
<gene>
    <name evidence="9" type="ORF">B0I71DRAFT_126495</name>
    <name evidence="8" type="ORF">YALI1_E03527g</name>
</gene>
<dbReference type="Proteomes" id="UP000256601">
    <property type="component" value="Unassembled WGS sequence"/>
</dbReference>
<dbReference type="Pfam" id="PF05182">
    <property type="entry name" value="Fip1"/>
    <property type="match status" value="1"/>
</dbReference>
<reference evidence="8 10" key="1">
    <citation type="journal article" date="2016" name="PLoS ONE">
        <title>Sequence Assembly of Yarrowia lipolytica Strain W29/CLIB89 Shows Transposable Element Diversity.</title>
        <authorList>
            <person name="Magnan C."/>
            <person name="Yu J."/>
            <person name="Chang I."/>
            <person name="Jahn E."/>
            <person name="Kanomata Y."/>
            <person name="Wu J."/>
            <person name="Zeller M."/>
            <person name="Oakes M."/>
            <person name="Baldi P."/>
            <person name="Sandmeyer S."/>
        </authorList>
    </citation>
    <scope>NUCLEOTIDE SEQUENCE [LARGE SCALE GENOMIC DNA]</scope>
    <source>
        <strain evidence="8">CLIB89</strain>
        <strain evidence="10">CLIB89(W29)</strain>
    </source>
</reference>
<evidence type="ECO:0000256" key="2">
    <source>
        <dbReference type="ARBA" id="ARBA00007459"/>
    </source>
</evidence>
<evidence type="ECO:0000256" key="4">
    <source>
        <dbReference type="ARBA" id="ARBA00022664"/>
    </source>
</evidence>
<dbReference type="OMA" id="FDEFTWE"/>
<dbReference type="Proteomes" id="UP000182444">
    <property type="component" value="Chromosome 1E"/>
</dbReference>
<evidence type="ECO:0000313" key="9">
    <source>
        <dbReference type="EMBL" id="RDW29137.1"/>
    </source>
</evidence>
<dbReference type="GO" id="GO:0006397">
    <property type="term" value="P:mRNA processing"/>
    <property type="evidence" value="ECO:0007669"/>
    <property type="project" value="UniProtKB-KW"/>
</dbReference>
<dbReference type="RefSeq" id="XP_503478.1">
    <property type="nucleotide sequence ID" value="XM_503478.1"/>
</dbReference>
<dbReference type="VEuPathDB" id="FungiDB:YALI0_E02882g"/>
<feature type="compositionally biased region" description="Basic and acidic residues" evidence="6">
    <location>
        <begin position="93"/>
        <end position="105"/>
    </location>
</feature>
<evidence type="ECO:0000256" key="1">
    <source>
        <dbReference type="ARBA" id="ARBA00004123"/>
    </source>
</evidence>
<evidence type="ECO:0000256" key="3">
    <source>
        <dbReference type="ARBA" id="ARBA00017404"/>
    </source>
</evidence>
<name>A0A1D8NGX9_YARLL</name>
<protein>
    <recommendedName>
        <fullName evidence="3">Pre-mRNA polyadenylation factor FIP1</fullName>
    </recommendedName>
</protein>
<dbReference type="PANTHER" id="PTHR13484:SF0">
    <property type="entry name" value="PRE-MRNA 3'-END-PROCESSING FACTOR FIP1"/>
    <property type="match status" value="1"/>
</dbReference>
<evidence type="ECO:0000259" key="7">
    <source>
        <dbReference type="Pfam" id="PF05182"/>
    </source>
</evidence>
<dbReference type="EMBL" id="KZ858947">
    <property type="protein sequence ID" value="RDW29137.1"/>
    <property type="molecule type" value="Genomic_DNA"/>
</dbReference>
<comment type="similarity">
    <text evidence="2">Belongs to the FIP1 family.</text>
</comment>
<dbReference type="InterPro" id="IPR007854">
    <property type="entry name" value="Fip1_dom"/>
</dbReference>
<dbReference type="InterPro" id="IPR051187">
    <property type="entry name" value="Pre-mRNA_3'-end_processing_reg"/>
</dbReference>
<keyword evidence="5" id="KW-0539">Nucleus</keyword>
<feature type="region of interest" description="Disordered" evidence="6">
    <location>
        <begin position="1"/>
        <end position="114"/>
    </location>
</feature>
<feature type="compositionally biased region" description="Low complexity" evidence="6">
    <location>
        <begin position="60"/>
        <end position="92"/>
    </location>
</feature>
<organism evidence="8 10">
    <name type="scientific">Yarrowia lipolytica</name>
    <name type="common">Candida lipolytica</name>
    <dbReference type="NCBI Taxonomy" id="4952"/>
    <lineage>
        <taxon>Eukaryota</taxon>
        <taxon>Fungi</taxon>
        <taxon>Dikarya</taxon>
        <taxon>Ascomycota</taxon>
        <taxon>Saccharomycotina</taxon>
        <taxon>Dipodascomycetes</taxon>
        <taxon>Dipodascales</taxon>
        <taxon>Dipodascales incertae sedis</taxon>
        <taxon>Yarrowia</taxon>
    </lineage>
</organism>
<evidence type="ECO:0000313" key="11">
    <source>
        <dbReference type="Proteomes" id="UP000256601"/>
    </source>
</evidence>
<feature type="compositionally biased region" description="Acidic residues" evidence="6">
    <location>
        <begin position="42"/>
        <end position="59"/>
    </location>
</feature>
<feature type="domain" description="Pre-mRNA polyadenylation factor Fip1" evidence="7">
    <location>
        <begin position="130"/>
        <end position="171"/>
    </location>
</feature>
<comment type="subcellular location">
    <subcellularLocation>
        <location evidence="1">Nucleus</location>
    </subcellularLocation>
</comment>
<dbReference type="GO" id="GO:0005847">
    <property type="term" value="C:mRNA cleavage and polyadenylation specificity factor complex"/>
    <property type="evidence" value="ECO:0007669"/>
    <property type="project" value="TreeGrafter"/>
</dbReference>
<dbReference type="PANTHER" id="PTHR13484">
    <property type="entry name" value="FIP1-LIKE 1 PROTEIN"/>
    <property type="match status" value="1"/>
</dbReference>
<accession>A0A1D8NGX9</accession>
<evidence type="ECO:0000256" key="5">
    <source>
        <dbReference type="ARBA" id="ARBA00023242"/>
    </source>
</evidence>
<reference evidence="9 11" key="2">
    <citation type="submission" date="2018-07" db="EMBL/GenBank/DDBJ databases">
        <title>Draft Genome Assemblies for Five Robust Yarrowia lipolytica Strains Exhibiting High Lipid Production and Pentose Sugar Utilization and Sugar Alcohol Secretion from Undetoxified Lignocellulosic Biomass Hydrolysates.</title>
        <authorList>
            <consortium name="DOE Joint Genome Institute"/>
            <person name="Walker C."/>
            <person name="Ryu S."/>
            <person name="Na H."/>
            <person name="Zane M."/>
            <person name="LaButti K."/>
            <person name="Lipzen A."/>
            <person name="Haridas S."/>
            <person name="Barry K."/>
            <person name="Grigoriev I.V."/>
            <person name="Quarterman J."/>
            <person name="Slininger P."/>
            <person name="Dien B."/>
            <person name="Trinh C.T."/>
        </authorList>
    </citation>
    <scope>NUCLEOTIDE SEQUENCE [LARGE SCALE GENOMIC DNA]</scope>
    <source>
        <strain evidence="9 11">YB392</strain>
    </source>
</reference>
<dbReference type="VEuPathDB" id="FungiDB:YALI1_E03527g"/>
<evidence type="ECO:0000256" key="6">
    <source>
        <dbReference type="SAM" id="MobiDB-lite"/>
    </source>
</evidence>
<dbReference type="GeneID" id="2912124"/>
<dbReference type="KEGG" id="yli:2912124"/>
<evidence type="ECO:0000313" key="8">
    <source>
        <dbReference type="EMBL" id="AOW04873.1"/>
    </source>
</evidence>
<dbReference type="EMBL" id="CP017557">
    <property type="protein sequence ID" value="AOW04873.1"/>
    <property type="molecule type" value="Genomic_DNA"/>
</dbReference>
<evidence type="ECO:0000313" key="10">
    <source>
        <dbReference type="Proteomes" id="UP000182444"/>
    </source>
</evidence>
<keyword evidence="4" id="KW-0507">mRNA processing</keyword>
<dbReference type="AlphaFoldDB" id="A0A1D8NGX9"/>
<dbReference type="OrthoDB" id="1917198at2759"/>
<dbReference type="eggNOG" id="KOG1049">
    <property type="taxonomic scope" value="Eukaryota"/>
</dbReference>
<sequence>MDDDDDFLYGTEEPAVKRARVEPEGAEDDEEPHSQTTKQQEPEDDSDSEYESDDSDIDIVIDTGAPSKLASTASAAAKKEAPAASSAAPEASDTPKEESASEERPQPAAKMPGIDIEKVGMLDGKPITEHNLEDFEDKPWRMPGADITDYFNYGFDEFTWMAYCDKQNQIRGEYNPQNMMAMMGMSMMGMPGMPGGGQMPMPGGEGMPDMFKMMQGMNPPK</sequence>